<comment type="caution">
    <text evidence="2">The sequence shown here is derived from an EMBL/GenBank/DDBJ whole genome shotgun (WGS) entry which is preliminary data.</text>
</comment>
<reference evidence="2" key="2">
    <citation type="submission" date="2020-09" db="EMBL/GenBank/DDBJ databases">
        <authorList>
            <person name="Sun Q."/>
            <person name="Ohkuma M."/>
        </authorList>
    </citation>
    <scope>NUCLEOTIDE SEQUENCE</scope>
    <source>
        <strain evidence="2">JCM 19831</strain>
    </source>
</reference>
<feature type="compositionally biased region" description="Basic residues" evidence="1">
    <location>
        <begin position="71"/>
        <end position="80"/>
    </location>
</feature>
<feature type="compositionally biased region" description="Polar residues" evidence="1">
    <location>
        <begin position="37"/>
        <end position="46"/>
    </location>
</feature>
<reference evidence="2" key="1">
    <citation type="journal article" date="2014" name="Int. J. Syst. Evol. Microbiol.">
        <title>Complete genome sequence of Corynebacterium casei LMG S-19264T (=DSM 44701T), isolated from a smear-ripened cheese.</title>
        <authorList>
            <consortium name="US DOE Joint Genome Institute (JGI-PGF)"/>
            <person name="Walter F."/>
            <person name="Albersmeier A."/>
            <person name="Kalinowski J."/>
            <person name="Ruckert C."/>
        </authorList>
    </citation>
    <scope>NUCLEOTIDE SEQUENCE</scope>
    <source>
        <strain evidence="2">JCM 19831</strain>
    </source>
</reference>
<proteinExistence type="predicted"/>
<evidence type="ECO:0000256" key="1">
    <source>
        <dbReference type="SAM" id="MobiDB-lite"/>
    </source>
</evidence>
<accession>A0A917WR79</accession>
<evidence type="ECO:0000313" key="2">
    <source>
        <dbReference type="EMBL" id="GGM22864.1"/>
    </source>
</evidence>
<organism evidence="2 3">
    <name type="scientific">Dactylosporangium sucinum</name>
    <dbReference type="NCBI Taxonomy" id="1424081"/>
    <lineage>
        <taxon>Bacteria</taxon>
        <taxon>Bacillati</taxon>
        <taxon>Actinomycetota</taxon>
        <taxon>Actinomycetes</taxon>
        <taxon>Micromonosporales</taxon>
        <taxon>Micromonosporaceae</taxon>
        <taxon>Dactylosporangium</taxon>
    </lineage>
</organism>
<dbReference type="EMBL" id="BMPI01000010">
    <property type="protein sequence ID" value="GGM22864.1"/>
    <property type="molecule type" value="Genomic_DNA"/>
</dbReference>
<gene>
    <name evidence="2" type="ORF">GCM10007977_025060</name>
</gene>
<dbReference type="Proteomes" id="UP000642070">
    <property type="component" value="Unassembled WGS sequence"/>
</dbReference>
<dbReference type="AlphaFoldDB" id="A0A917WR79"/>
<sequence>MAGGSGAARALAAGADRDVAEYRAELRGHTRVRGTLRETQVQQGQSLDRVDAKDDDPTTSPPGVRAGPQRPPRRQRRWPGRRLLPPGR</sequence>
<keyword evidence="3" id="KW-1185">Reference proteome</keyword>
<name>A0A917WR79_9ACTN</name>
<evidence type="ECO:0000313" key="3">
    <source>
        <dbReference type="Proteomes" id="UP000642070"/>
    </source>
</evidence>
<feature type="region of interest" description="Disordered" evidence="1">
    <location>
        <begin position="28"/>
        <end position="88"/>
    </location>
</feature>
<protein>
    <submittedName>
        <fullName evidence="2">Uncharacterized protein</fullName>
    </submittedName>
</protein>